<dbReference type="Proteomes" id="UP001431783">
    <property type="component" value="Unassembled WGS sequence"/>
</dbReference>
<gene>
    <name evidence="1" type="ORF">WA026_023255</name>
</gene>
<keyword evidence="2" id="KW-1185">Reference proteome</keyword>
<proteinExistence type="predicted"/>
<organism evidence="1 2">
    <name type="scientific">Henosepilachna vigintioctopunctata</name>
    <dbReference type="NCBI Taxonomy" id="420089"/>
    <lineage>
        <taxon>Eukaryota</taxon>
        <taxon>Metazoa</taxon>
        <taxon>Ecdysozoa</taxon>
        <taxon>Arthropoda</taxon>
        <taxon>Hexapoda</taxon>
        <taxon>Insecta</taxon>
        <taxon>Pterygota</taxon>
        <taxon>Neoptera</taxon>
        <taxon>Endopterygota</taxon>
        <taxon>Coleoptera</taxon>
        <taxon>Polyphaga</taxon>
        <taxon>Cucujiformia</taxon>
        <taxon>Coccinelloidea</taxon>
        <taxon>Coccinellidae</taxon>
        <taxon>Epilachninae</taxon>
        <taxon>Epilachnini</taxon>
        <taxon>Henosepilachna</taxon>
    </lineage>
</organism>
<name>A0AAW1V2E2_9CUCU</name>
<accession>A0AAW1V2E2</accession>
<dbReference type="EMBL" id="JARQZJ010000113">
    <property type="protein sequence ID" value="KAK9887533.1"/>
    <property type="molecule type" value="Genomic_DNA"/>
</dbReference>
<dbReference type="AlphaFoldDB" id="A0AAW1V2E2"/>
<comment type="caution">
    <text evidence="1">The sequence shown here is derived from an EMBL/GenBank/DDBJ whole genome shotgun (WGS) entry which is preliminary data.</text>
</comment>
<evidence type="ECO:0000313" key="2">
    <source>
        <dbReference type="Proteomes" id="UP001431783"/>
    </source>
</evidence>
<protein>
    <submittedName>
        <fullName evidence="1">Uncharacterized protein</fullName>
    </submittedName>
</protein>
<sequence>MRFWGNRNRGLCFNLVEAEGYEIVEVDTKQAVFREIPVHENKLTKIKAELQENRGSELGGSKGKTIRRCEGMLTSPPSQGLRLSASRTRYGQLAASKRVARISTPVRILQHRPRRLSNNYPVIYM</sequence>
<reference evidence="1 2" key="1">
    <citation type="submission" date="2023-03" db="EMBL/GenBank/DDBJ databases">
        <title>Genome insight into feeding habits of ladybird beetles.</title>
        <authorList>
            <person name="Li H.-S."/>
            <person name="Huang Y.-H."/>
            <person name="Pang H."/>
        </authorList>
    </citation>
    <scope>NUCLEOTIDE SEQUENCE [LARGE SCALE GENOMIC DNA]</scope>
    <source>
        <strain evidence="1">SYSU_2023b</strain>
        <tissue evidence="1">Whole body</tissue>
    </source>
</reference>
<evidence type="ECO:0000313" key="1">
    <source>
        <dbReference type="EMBL" id="KAK9887533.1"/>
    </source>
</evidence>